<keyword evidence="1" id="KW-0812">Transmembrane</keyword>
<organism evidence="2 3">
    <name type="scientific">Morella rubra</name>
    <name type="common">Chinese bayberry</name>
    <dbReference type="NCBI Taxonomy" id="262757"/>
    <lineage>
        <taxon>Eukaryota</taxon>
        <taxon>Viridiplantae</taxon>
        <taxon>Streptophyta</taxon>
        <taxon>Embryophyta</taxon>
        <taxon>Tracheophyta</taxon>
        <taxon>Spermatophyta</taxon>
        <taxon>Magnoliopsida</taxon>
        <taxon>eudicotyledons</taxon>
        <taxon>Gunneridae</taxon>
        <taxon>Pentapetalae</taxon>
        <taxon>rosids</taxon>
        <taxon>fabids</taxon>
        <taxon>Fagales</taxon>
        <taxon>Myricaceae</taxon>
        <taxon>Morella</taxon>
    </lineage>
</organism>
<keyword evidence="1" id="KW-1133">Transmembrane helix</keyword>
<feature type="transmembrane region" description="Helical" evidence="1">
    <location>
        <begin position="12"/>
        <end position="34"/>
    </location>
</feature>
<feature type="transmembrane region" description="Helical" evidence="1">
    <location>
        <begin position="41"/>
        <end position="61"/>
    </location>
</feature>
<accession>A0A6A1UX23</accession>
<proteinExistence type="predicted"/>
<reference evidence="2 3" key="1">
    <citation type="journal article" date="2019" name="Plant Biotechnol. J.">
        <title>The red bayberry genome and genetic basis of sex determination.</title>
        <authorList>
            <person name="Jia H.M."/>
            <person name="Jia H.J."/>
            <person name="Cai Q.L."/>
            <person name="Wang Y."/>
            <person name="Zhao H.B."/>
            <person name="Yang W.F."/>
            <person name="Wang G.Y."/>
            <person name="Li Y.H."/>
            <person name="Zhan D.L."/>
            <person name="Shen Y.T."/>
            <person name="Niu Q.F."/>
            <person name="Chang L."/>
            <person name="Qiu J."/>
            <person name="Zhao L."/>
            <person name="Xie H.B."/>
            <person name="Fu W.Y."/>
            <person name="Jin J."/>
            <person name="Li X.W."/>
            <person name="Jiao Y."/>
            <person name="Zhou C.C."/>
            <person name="Tu T."/>
            <person name="Chai C.Y."/>
            <person name="Gao J.L."/>
            <person name="Fan L.J."/>
            <person name="van de Weg E."/>
            <person name="Wang J.Y."/>
            <person name="Gao Z.S."/>
        </authorList>
    </citation>
    <scope>NUCLEOTIDE SEQUENCE [LARGE SCALE GENOMIC DNA]</scope>
    <source>
        <tissue evidence="2">Leaves</tissue>
    </source>
</reference>
<evidence type="ECO:0000256" key="1">
    <source>
        <dbReference type="SAM" id="Phobius"/>
    </source>
</evidence>
<sequence>MIPNLDLLLLAFLYGSFIACVLLAVLSVILLSLCLAFSVTLFSIVVIDLHYVFSVCSLHYITLKANLQLGSVLILYIIMRYSVPMVLASKASLEQKIYNIRKKRLGTSMPKTSHGSKIT</sequence>
<comment type="caution">
    <text evidence="2">The sequence shown here is derived from an EMBL/GenBank/DDBJ whole genome shotgun (WGS) entry which is preliminary data.</text>
</comment>
<dbReference type="OrthoDB" id="1165073at2759"/>
<feature type="transmembrane region" description="Helical" evidence="1">
    <location>
        <begin position="73"/>
        <end position="93"/>
    </location>
</feature>
<dbReference type="AlphaFoldDB" id="A0A6A1UX23"/>
<name>A0A6A1UX23_9ROSI</name>
<keyword evidence="1" id="KW-0472">Membrane</keyword>
<dbReference type="EMBL" id="RXIC02000026">
    <property type="protein sequence ID" value="KAB1204378.1"/>
    <property type="molecule type" value="Genomic_DNA"/>
</dbReference>
<gene>
    <name evidence="2" type="ORF">CJ030_MR8G014171</name>
</gene>
<protein>
    <submittedName>
        <fullName evidence="2">Uncharacterized protein</fullName>
    </submittedName>
</protein>
<evidence type="ECO:0000313" key="2">
    <source>
        <dbReference type="EMBL" id="KAB1204378.1"/>
    </source>
</evidence>
<dbReference type="Proteomes" id="UP000516437">
    <property type="component" value="Chromosome 8"/>
</dbReference>
<keyword evidence="3" id="KW-1185">Reference proteome</keyword>
<evidence type="ECO:0000313" key="3">
    <source>
        <dbReference type="Proteomes" id="UP000516437"/>
    </source>
</evidence>